<dbReference type="EMBL" id="CP045483">
    <property type="protein sequence ID" value="QGR19584.1"/>
    <property type="molecule type" value="Genomic_DNA"/>
</dbReference>
<keyword evidence="2" id="KW-1185">Reference proteome</keyword>
<protein>
    <submittedName>
        <fullName evidence="1">Uncharacterized protein</fullName>
    </submittedName>
</protein>
<gene>
    <name evidence="1" type="ORF">D1868_05985</name>
</gene>
<proteinExistence type="predicted"/>
<evidence type="ECO:0000313" key="1">
    <source>
        <dbReference type="EMBL" id="QGR19584.1"/>
    </source>
</evidence>
<accession>A0A650CP21</accession>
<evidence type="ECO:0000313" key="2">
    <source>
        <dbReference type="Proteomes" id="UP000423396"/>
    </source>
</evidence>
<dbReference type="KEGG" id="sazo:D1868_05985"/>
<reference evidence="1 2" key="1">
    <citation type="submission" date="2019-10" db="EMBL/GenBank/DDBJ databases">
        <title>Genome Sequences from Six Type Strain Members of the Archaeal Family Sulfolobaceae: Acidianus ambivalens, Acidianus infernus, Metallosphaera prunae, Stygiolobus azoricus, Sulfolobus metallicus, and Sulfurisphaera ohwakuensis.</title>
        <authorList>
            <person name="Counts J.A."/>
            <person name="Kelly R.M."/>
        </authorList>
    </citation>
    <scope>NUCLEOTIDE SEQUENCE [LARGE SCALE GENOMIC DNA]</scope>
    <source>
        <strain evidence="1 2">FC6</strain>
    </source>
</reference>
<dbReference type="AlphaFoldDB" id="A0A650CP21"/>
<organism evidence="1 2">
    <name type="scientific">Stygiolobus azoricus</name>
    <dbReference type="NCBI Taxonomy" id="41675"/>
    <lineage>
        <taxon>Archaea</taxon>
        <taxon>Thermoproteota</taxon>
        <taxon>Thermoprotei</taxon>
        <taxon>Sulfolobales</taxon>
        <taxon>Sulfolobaceae</taxon>
        <taxon>Stygiolobus</taxon>
    </lineage>
</organism>
<dbReference type="Proteomes" id="UP000423396">
    <property type="component" value="Chromosome"/>
</dbReference>
<name>A0A650CP21_9CREN</name>
<sequence length="143" mass="16142">MVEETYCGGKKGLITKSTGYKILWAGRYLERIENIARIGLLTVECGKTTDEISKLLGINKDVFTYLKDNLDFLREDLRSFGDEAVINAVTTLEGAIHAKSDNLKDYFNGILQASLYLGSVIEDKLRPNTGIFYPRKQEEIKTQ</sequence>